<evidence type="ECO:0000259" key="2">
    <source>
        <dbReference type="Pfam" id="PF20958"/>
    </source>
</evidence>
<dbReference type="EMBL" id="AZMM01016164">
    <property type="protein sequence ID" value="ETJ29294.1"/>
    <property type="molecule type" value="Genomic_DNA"/>
</dbReference>
<feature type="domain" description="GxGYxYP putative glycoside hydrolase third N-terminal" evidence="2">
    <location>
        <begin position="1"/>
        <end position="44"/>
    </location>
</feature>
<reference evidence="3" key="1">
    <citation type="submission" date="2013-12" db="EMBL/GenBank/DDBJ databases">
        <title>A Varibaculum cambriense genome reconstructed from a premature infant gut community with otherwise low bacterial novelty that shifts toward anaerobic metabolism during the third week of life.</title>
        <authorList>
            <person name="Brown C.T."/>
            <person name="Sharon I."/>
            <person name="Thomas B.C."/>
            <person name="Castelle C.J."/>
            <person name="Morowitz M.J."/>
            <person name="Banfield J.F."/>
        </authorList>
    </citation>
    <scope>NUCLEOTIDE SEQUENCE</scope>
</reference>
<dbReference type="Gene3D" id="3.20.20.490">
    <property type="entry name" value="GxGYxYP glycoside hydrolase, C-terminal domain"/>
    <property type="match status" value="1"/>
</dbReference>
<feature type="non-terminal residue" evidence="3">
    <location>
        <position position="90"/>
    </location>
</feature>
<dbReference type="AlphaFoldDB" id="W1XKG0"/>
<feature type="domain" description="GxGYxYP putative glycoside hydrolase C-terminal" evidence="1">
    <location>
        <begin position="64"/>
        <end position="88"/>
    </location>
</feature>
<dbReference type="PANTHER" id="PTHR37321">
    <property type="entry name" value="EXPORTED PROTEIN-RELATED"/>
    <property type="match status" value="1"/>
</dbReference>
<gene>
    <name evidence="3" type="ORF">Q604_UNBC16164G0001</name>
</gene>
<dbReference type="InterPro" id="IPR048309">
    <property type="entry name" value="GxGYxYP_N_3rd"/>
</dbReference>
<accession>W1XKG0</accession>
<name>W1XKG0_9ZZZZ</name>
<feature type="non-terminal residue" evidence="3">
    <location>
        <position position="1"/>
    </location>
</feature>
<comment type="caution">
    <text evidence="3">The sequence shown here is derived from an EMBL/GenBank/DDBJ whole genome shotgun (WGS) entry which is preliminary data.</text>
</comment>
<sequence>SSMDNGGRILGWGPDEHTNVSIASKCGIDMIAADWSYNLSVLSSYKSTPQSQNIKNDIKEEDGVHYITFIMSDGDNMQWLLGSNFSMKNW</sequence>
<dbReference type="Pfam" id="PF14323">
    <property type="entry name" value="GxGYxYP_C"/>
    <property type="match status" value="1"/>
</dbReference>
<evidence type="ECO:0000313" key="3">
    <source>
        <dbReference type="EMBL" id="ETJ29294.1"/>
    </source>
</evidence>
<dbReference type="Pfam" id="PF20958">
    <property type="entry name" value="GxGYxYP_N_3rd"/>
    <property type="match status" value="1"/>
</dbReference>
<protein>
    <submittedName>
        <fullName evidence="3">Dual specificity phosphatase, catalytic protein</fullName>
    </submittedName>
</protein>
<proteinExistence type="predicted"/>
<dbReference type="PANTHER" id="PTHR37321:SF1">
    <property type="entry name" value="EXPORTED PROTEIN"/>
    <property type="match status" value="1"/>
</dbReference>
<evidence type="ECO:0000259" key="1">
    <source>
        <dbReference type="Pfam" id="PF14323"/>
    </source>
</evidence>
<dbReference type="InterPro" id="IPR038410">
    <property type="entry name" value="GxGYxYP_C_sf"/>
</dbReference>
<dbReference type="InterPro" id="IPR025832">
    <property type="entry name" value="GxGYxYP_C"/>
</dbReference>
<organism evidence="3">
    <name type="scientific">human gut metagenome</name>
    <dbReference type="NCBI Taxonomy" id="408170"/>
    <lineage>
        <taxon>unclassified sequences</taxon>
        <taxon>metagenomes</taxon>
        <taxon>organismal metagenomes</taxon>
    </lineage>
</organism>